<dbReference type="HOGENOM" id="CLU_1495172_0_0_11"/>
<reference evidence="2 3" key="1">
    <citation type="submission" date="2011-11" db="EMBL/GenBank/DDBJ databases">
        <title>The Noncontiguous Finished sequence of Saccharomonospora cyanea NA-134.</title>
        <authorList>
            <consortium name="US DOE Joint Genome Institute"/>
            <person name="Lucas S."/>
            <person name="Han J."/>
            <person name="Lapidus A."/>
            <person name="Cheng J.-F."/>
            <person name="Goodwin L."/>
            <person name="Pitluck S."/>
            <person name="Peters L."/>
            <person name="Ovchinnikova G."/>
            <person name="Lu M."/>
            <person name="Detter J.C."/>
            <person name="Han C."/>
            <person name="Tapia R."/>
            <person name="Land M."/>
            <person name="Hauser L."/>
            <person name="Kyrpides N."/>
            <person name="Ivanova N."/>
            <person name="Pagani I."/>
            <person name="Brambilla E.-M."/>
            <person name="Klenk H.-P."/>
            <person name="Woyke T."/>
        </authorList>
    </citation>
    <scope>NUCLEOTIDE SEQUENCE [LARGE SCALE GENOMIC DNA]</scope>
    <source>
        <strain evidence="2 3">NA-134</strain>
    </source>
</reference>
<dbReference type="STRING" id="882082.SaccyDRAFT_3798"/>
<dbReference type="Proteomes" id="UP000002791">
    <property type="component" value="Chromosome"/>
</dbReference>
<proteinExistence type="predicted"/>
<evidence type="ECO:0000313" key="2">
    <source>
        <dbReference type="EMBL" id="EHR62625.1"/>
    </source>
</evidence>
<sequence length="180" mass="18903">MPVTPNFNLPYPGLGDPPDGPGQVQALARATDTALYETQQALVPVAGRQTLTNITAPPNVSTWTNWGPSLLLSNPGTSCMVLAWGTGYSTNNLGPAQIRMRLQISLDGGITWSDGVDSRGQNGESNGSRRDGLSALHFATGTPSSTIMVRAQCFWDDAGLGGEPTWWNGNILGLVLPAPG</sequence>
<feature type="region of interest" description="Disordered" evidence="1">
    <location>
        <begin position="113"/>
        <end position="135"/>
    </location>
</feature>
<name>H5XG43_9PSEU</name>
<gene>
    <name evidence="2" type="ORF">SaccyDRAFT_3798</name>
</gene>
<dbReference type="EMBL" id="CM001440">
    <property type="protein sequence ID" value="EHR62625.1"/>
    <property type="molecule type" value="Genomic_DNA"/>
</dbReference>
<organism evidence="2 3">
    <name type="scientific">Saccharomonospora cyanea NA-134</name>
    <dbReference type="NCBI Taxonomy" id="882082"/>
    <lineage>
        <taxon>Bacteria</taxon>
        <taxon>Bacillati</taxon>
        <taxon>Actinomycetota</taxon>
        <taxon>Actinomycetes</taxon>
        <taxon>Pseudonocardiales</taxon>
        <taxon>Pseudonocardiaceae</taxon>
        <taxon>Saccharomonospora</taxon>
    </lineage>
</organism>
<dbReference type="SUPFAM" id="SSF110296">
    <property type="entry name" value="Oligoxyloglucan reducing end-specific cellobiohydrolase"/>
    <property type="match status" value="1"/>
</dbReference>
<dbReference type="OrthoDB" id="9892214at2"/>
<evidence type="ECO:0000313" key="3">
    <source>
        <dbReference type="Proteomes" id="UP000002791"/>
    </source>
</evidence>
<dbReference type="RefSeq" id="WP_005458522.1">
    <property type="nucleotide sequence ID" value="NZ_CM001440.1"/>
</dbReference>
<accession>H5XG43</accession>
<evidence type="ECO:0000256" key="1">
    <source>
        <dbReference type="SAM" id="MobiDB-lite"/>
    </source>
</evidence>
<protein>
    <submittedName>
        <fullName evidence="2">Uncharacterized protein</fullName>
    </submittedName>
</protein>
<dbReference type="AlphaFoldDB" id="H5XG43"/>
<keyword evidence="3" id="KW-1185">Reference proteome</keyword>